<dbReference type="GO" id="GO:0003676">
    <property type="term" value="F:nucleic acid binding"/>
    <property type="evidence" value="ECO:0007669"/>
    <property type="project" value="InterPro"/>
</dbReference>
<feature type="domain" description="Integrase zinc-binding" evidence="1">
    <location>
        <begin position="57"/>
        <end position="82"/>
    </location>
</feature>
<dbReference type="Pfam" id="PF17921">
    <property type="entry name" value="Integrase_H2C2"/>
    <property type="match status" value="1"/>
</dbReference>
<reference evidence="2 3" key="1">
    <citation type="submission" date="2019-08" db="EMBL/GenBank/DDBJ databases">
        <title>Draft genome sequences of two oriental melons (Cucumis melo L. var makuwa).</title>
        <authorList>
            <person name="Kwon S.-Y."/>
        </authorList>
    </citation>
    <scope>NUCLEOTIDE SEQUENCE [LARGE SCALE GENOMIC DNA]</scope>
    <source>
        <strain evidence="3">cv. Chang Bougi</strain>
        <tissue evidence="2">Leaf</tissue>
    </source>
</reference>
<comment type="caution">
    <text evidence="2">The sequence shown here is derived from an EMBL/GenBank/DDBJ whole genome shotgun (WGS) entry which is preliminary data.</text>
</comment>
<dbReference type="SUPFAM" id="SSF53098">
    <property type="entry name" value="Ribonuclease H-like"/>
    <property type="match status" value="1"/>
</dbReference>
<dbReference type="Proteomes" id="UP000321947">
    <property type="component" value="Unassembled WGS sequence"/>
</dbReference>
<evidence type="ECO:0000313" key="3">
    <source>
        <dbReference type="Proteomes" id="UP000321947"/>
    </source>
</evidence>
<organism evidence="2 3">
    <name type="scientific">Cucumis melo var. makuwa</name>
    <name type="common">Oriental melon</name>
    <dbReference type="NCBI Taxonomy" id="1194695"/>
    <lineage>
        <taxon>Eukaryota</taxon>
        <taxon>Viridiplantae</taxon>
        <taxon>Streptophyta</taxon>
        <taxon>Embryophyta</taxon>
        <taxon>Tracheophyta</taxon>
        <taxon>Spermatophyta</taxon>
        <taxon>Magnoliopsida</taxon>
        <taxon>eudicotyledons</taxon>
        <taxon>Gunneridae</taxon>
        <taxon>Pentapetalae</taxon>
        <taxon>rosids</taxon>
        <taxon>fabids</taxon>
        <taxon>Cucurbitales</taxon>
        <taxon>Cucurbitaceae</taxon>
        <taxon>Benincaseae</taxon>
        <taxon>Cucumis</taxon>
    </lineage>
</organism>
<dbReference type="PANTHER" id="PTHR35046:SF18">
    <property type="entry name" value="RNA-DIRECTED DNA POLYMERASE"/>
    <property type="match status" value="1"/>
</dbReference>
<dbReference type="AlphaFoldDB" id="A0A5D3BWS4"/>
<evidence type="ECO:0000313" key="2">
    <source>
        <dbReference type="EMBL" id="TYK03418.1"/>
    </source>
</evidence>
<sequence>MHLCQLTAPALLDLLVIKEEVEKNIKLKEIIEKLQNEEDVADYSLQQRILKYKSSGELYWEGMKGDVKKYCEECAVCQHNKTLALSPTAKSVVEVFVNEVVQLHGYPRSIVSNRDKVFFSNFWHEMFRLSITKLNRSSAYHPQSNSQSELVNQSVEAYLHCSVPPPLIYYGDSELLILPLTSNSKKGMWP</sequence>
<dbReference type="InterPro" id="IPR036397">
    <property type="entry name" value="RNaseH_sf"/>
</dbReference>
<gene>
    <name evidence="2" type="ORF">E5676_scaffold121G00160</name>
</gene>
<protein>
    <submittedName>
        <fullName evidence="2">Transposon Tf2-1 polyprotein isoform X1</fullName>
    </submittedName>
</protein>
<proteinExistence type="predicted"/>
<dbReference type="EMBL" id="SSTD01014931">
    <property type="protein sequence ID" value="TYK03418.1"/>
    <property type="molecule type" value="Genomic_DNA"/>
</dbReference>
<name>A0A5D3BWS4_CUCMM</name>
<evidence type="ECO:0000259" key="1">
    <source>
        <dbReference type="Pfam" id="PF17921"/>
    </source>
</evidence>
<dbReference type="InterPro" id="IPR041588">
    <property type="entry name" value="Integrase_H2C2"/>
</dbReference>
<dbReference type="Gene3D" id="1.10.340.70">
    <property type="match status" value="1"/>
</dbReference>
<accession>A0A5D3BWS4</accession>
<dbReference type="Gene3D" id="3.30.420.10">
    <property type="entry name" value="Ribonuclease H-like superfamily/Ribonuclease H"/>
    <property type="match status" value="1"/>
</dbReference>
<dbReference type="InterPro" id="IPR012337">
    <property type="entry name" value="RNaseH-like_sf"/>
</dbReference>
<dbReference type="PANTHER" id="PTHR35046">
    <property type="entry name" value="ZINC KNUCKLE (CCHC-TYPE) FAMILY PROTEIN"/>
    <property type="match status" value="1"/>
</dbReference>